<dbReference type="InParanoid" id="A0A5C7EVT3"/>
<dbReference type="AlphaFoldDB" id="A0A5C7EVT3"/>
<dbReference type="Gene3D" id="3.40.960.10">
    <property type="entry name" value="VSR Endonuclease"/>
    <property type="match status" value="1"/>
</dbReference>
<gene>
    <name evidence="2" type="ORF">FR698_11715</name>
</gene>
<feature type="domain" description="DUF2726" evidence="1">
    <location>
        <begin position="41"/>
        <end position="153"/>
    </location>
</feature>
<comment type="caution">
    <text evidence="2">The sequence shown here is derived from an EMBL/GenBank/DDBJ whole genome shotgun (WGS) entry which is preliminary data.</text>
</comment>
<evidence type="ECO:0000259" key="1">
    <source>
        <dbReference type="Pfam" id="PF10881"/>
    </source>
</evidence>
<reference evidence="2 3" key="1">
    <citation type="submission" date="2019-08" db="EMBL/GenBank/DDBJ databases">
        <title>Pelomicrobium methylotrophicum gen. nov., sp. nov. a moderately thermophilic, facultatively anaerobic, lithoautotrophic and methylotrophic bacterium isolated from a terrestrial mud volcano.</title>
        <authorList>
            <person name="Slobodkina G.B."/>
            <person name="Merkel A.Y."/>
            <person name="Slobodkin A.I."/>
        </authorList>
    </citation>
    <scope>NUCLEOTIDE SEQUENCE [LARGE SCALE GENOMIC DNA]</scope>
    <source>
        <strain evidence="2 3">SM250</strain>
    </source>
</reference>
<evidence type="ECO:0000313" key="2">
    <source>
        <dbReference type="EMBL" id="TXF11175.1"/>
    </source>
</evidence>
<dbReference type="Pfam" id="PF10881">
    <property type="entry name" value="DUF2726"/>
    <property type="match status" value="1"/>
</dbReference>
<dbReference type="RefSeq" id="WP_147800386.1">
    <property type="nucleotide sequence ID" value="NZ_VPFL01000016.1"/>
</dbReference>
<organism evidence="2 3">
    <name type="scientific">Pelomicrobium methylotrophicum</name>
    <dbReference type="NCBI Taxonomy" id="2602750"/>
    <lineage>
        <taxon>Bacteria</taxon>
        <taxon>Pseudomonadati</taxon>
        <taxon>Pseudomonadota</taxon>
        <taxon>Hydrogenophilia</taxon>
        <taxon>Hydrogenophilia incertae sedis</taxon>
        <taxon>Pelomicrobium</taxon>
    </lineage>
</organism>
<proteinExistence type="predicted"/>
<protein>
    <submittedName>
        <fullName evidence="2">DUF2726 domain-containing protein</fullName>
    </submittedName>
</protein>
<dbReference type="EMBL" id="VPFL01000016">
    <property type="protein sequence ID" value="TXF11175.1"/>
    <property type="molecule type" value="Genomic_DNA"/>
</dbReference>
<keyword evidence="3" id="KW-1185">Reference proteome</keyword>
<dbReference type="Proteomes" id="UP000321201">
    <property type="component" value="Unassembled WGS sequence"/>
</dbReference>
<name>A0A5C7EVT3_9PROT</name>
<sequence>MSTMVFLLVVIAAIAVLAVLKAKSKGGTADEAWPFYARKPLSNPEQILYFRLVQALPEHIILAQVQLSRLLGVKKGNNHQAWFNRINRMSADFVVCSKDFSVIAVVELDDATHQKDDRRNADAKKDKALKSAGIRVVRWQAKAIPDIAFIRSTFSPGTSANPEPPQAARFLA</sequence>
<dbReference type="InterPro" id="IPR024402">
    <property type="entry name" value="DUF2726"/>
</dbReference>
<accession>A0A5C7EVT3</accession>
<evidence type="ECO:0000313" key="3">
    <source>
        <dbReference type="Proteomes" id="UP000321201"/>
    </source>
</evidence>
<dbReference type="OrthoDB" id="5782056at2"/>